<dbReference type="SUPFAM" id="SSF52540">
    <property type="entry name" value="P-loop containing nucleoside triphosphate hydrolases"/>
    <property type="match status" value="1"/>
</dbReference>
<dbReference type="Pfam" id="PF01926">
    <property type="entry name" value="MMR_HSR1"/>
    <property type="match status" value="1"/>
</dbReference>
<dbReference type="Proteomes" id="UP000465601">
    <property type="component" value="Unassembled WGS sequence"/>
</dbReference>
<dbReference type="InterPro" id="IPR006073">
    <property type="entry name" value="GTP-bd"/>
</dbReference>
<name>A0A833MD24_9FIRM</name>
<dbReference type="InterPro" id="IPR027417">
    <property type="entry name" value="P-loop_NTPase"/>
</dbReference>
<dbReference type="GO" id="GO:0005525">
    <property type="term" value="F:GTP binding"/>
    <property type="evidence" value="ECO:0007669"/>
    <property type="project" value="InterPro"/>
</dbReference>
<protein>
    <recommendedName>
        <fullName evidence="1">G domain-containing protein</fullName>
    </recommendedName>
</protein>
<evidence type="ECO:0000313" key="2">
    <source>
        <dbReference type="EMBL" id="KAB3527251.1"/>
    </source>
</evidence>
<evidence type="ECO:0000313" key="3">
    <source>
        <dbReference type="Proteomes" id="UP000465601"/>
    </source>
</evidence>
<accession>A0A833MD24</accession>
<dbReference type="CDD" id="cd00882">
    <property type="entry name" value="Ras_like_GTPase"/>
    <property type="match status" value="1"/>
</dbReference>
<dbReference type="EMBL" id="WBZB01000045">
    <property type="protein sequence ID" value="KAB3527251.1"/>
    <property type="molecule type" value="Genomic_DNA"/>
</dbReference>
<keyword evidence="3" id="KW-1185">Reference proteome</keyword>
<dbReference type="OrthoDB" id="2374147at2"/>
<reference evidence="2 3" key="1">
    <citation type="submission" date="2019-10" db="EMBL/GenBank/DDBJ databases">
        <title>Alkaliphilus serpentinus sp. nov. and Alkaliphilus pronyensis sp. nov., two novel anaerobic alkaliphilic species isolated from the serpentinized-hosted hydrothermal field of the Prony Bay (New Caledonia).</title>
        <authorList>
            <person name="Postec A."/>
        </authorList>
    </citation>
    <scope>NUCLEOTIDE SEQUENCE [LARGE SCALE GENOMIC DNA]</scope>
    <source>
        <strain evidence="2 3">LacT</strain>
    </source>
</reference>
<dbReference type="AlphaFoldDB" id="A0A833MD24"/>
<organism evidence="2 3">
    <name type="scientific">Alkaliphilus serpentinus</name>
    <dbReference type="NCBI Taxonomy" id="1482731"/>
    <lineage>
        <taxon>Bacteria</taxon>
        <taxon>Bacillati</taxon>
        <taxon>Bacillota</taxon>
        <taxon>Clostridia</taxon>
        <taxon>Peptostreptococcales</taxon>
        <taxon>Natronincolaceae</taxon>
        <taxon>Alkaliphilus</taxon>
    </lineage>
</organism>
<feature type="domain" description="G" evidence="1">
    <location>
        <begin position="54"/>
        <end position="147"/>
    </location>
</feature>
<dbReference type="RefSeq" id="WP_151866726.1">
    <property type="nucleotide sequence ID" value="NZ_WBZB01000045.1"/>
</dbReference>
<comment type="caution">
    <text evidence="2">The sequence shown here is derived from an EMBL/GenBank/DDBJ whole genome shotgun (WGS) entry which is preliminary data.</text>
</comment>
<dbReference type="Gene3D" id="3.40.50.300">
    <property type="entry name" value="P-loop containing nucleotide triphosphate hydrolases"/>
    <property type="match status" value="1"/>
</dbReference>
<proteinExistence type="predicted"/>
<evidence type="ECO:0000259" key="1">
    <source>
        <dbReference type="Pfam" id="PF01926"/>
    </source>
</evidence>
<sequence>MKKCILIGKSNVGKTSFFVSFVEYLGIKRLNILFKGPQGGFQYRSYTTEMAKSLLISESPFKTKEICEIGISVPVYKGNKVFQLQDTSGIVDGMCRDDEVRKSMVLTFKTLEEAGIILHMIDTSRIFRRGESTIGPIDDQINLYGTNRGSYCILASKTDLEDGEKGYELLRKKYCNSLVIPVSTFNQRGYKEVMEFVVRNL</sequence>
<gene>
    <name evidence="2" type="ORF">F8153_12690</name>
</gene>